<sequence>MHVYLWTTFHSRLCQLLPVTLILNASLVMSKSGLIPYIDIVVPKRRARQLSLNGSSTTSGSPSHSQPPEPPSPNPSPRKRRKTDKESLVELALSNWMDVQSNLQLSPTASEFTFEDVQKLPSSVASSSKTNLLSDSQDEDDTDFVYRIDNDDCAEDGDFIVPGETPRTDDDDENEIPVRLLNDFTVYNAETLKAVPIAELIGMHLGRDITYGASGLVKPWIVPDDFESEDEDDQSDKQDSESSAADEDRITLSKILEFSIHSLPEDNDKKPDSKIYIRTKFAWYILGIPSKSYNPLFWDFWLKHRLLHLLVVAALEDHKLTCETFIQNLRECDRNEESVVSTQEILGRELSKDDVNEETQAYIISCLPDLCKQNGIPISRVPAVRKLTLCEVLDDDSSGHSSGKGRRRKDDRSMSSKGLLKKETGASKTYLTPIVNHIAQDFFKGSLEVAESMLDHEHDETLQQCDHKGHETNPKKIVWSKHLGQESNIYQSVIVDGIIYQVGDVVMVEPEHNDESRSKPIASCTNNRYGNRWWFCQIQYFHEKGSVKMFHGQWFAHGCKTLLQEASHSQALYLLATCDDNPITSIFKKCNITFLHPGDNEVHDQQDHDSNDFHCGLMYSEEYAEFLDIPPEALVNDLTSGSKFCYACDRKVKTDSIQIIKNPQSNTIIVHGLQYHINEFIYIHPTGPSKVLDIGQIKKIDQLQIHKKKPFLSGLNNESFLICDECHLFFTNDEIVISAHQLDGKCHISFMTDENKIQQWIKHNDHYYVNQEGDEEHLTPMDDEDIKHCKICRNEDRERRTMTKKFGLTNSKLVGMELFSGAGGLGIGMNLSGFVETKYAIELWPSAAKTYKTNHPDVTVYCQDSSNLLKHAVEKRSGKKPVPLKSYLDKKSLPPLPDPHEKIDFIFGGPPCQPFSRANHTKQRNDIRTTMPCNMLSYVEHYEPNYFLLENVAGFLDHKLYDMHETEAGLVECEIKFGMVKLVMRTLISLGYQVRFRLLQAGQYGVPQSRQRVIFWGAKRGLPMPEFPVPVYAFPKSNTRITLPTGKMLDPPTRSRDPDEFHYLAPLRPITVLDAISDLVCRLAQSI</sequence>
<feature type="active site" evidence="8">
    <location>
        <position position="912"/>
    </location>
</feature>
<gene>
    <name evidence="13" type="ORF">AAE3_LOCUS14045</name>
</gene>
<dbReference type="GO" id="GO:0003677">
    <property type="term" value="F:DNA binding"/>
    <property type="evidence" value="ECO:0007669"/>
    <property type="project" value="UniProtKB-KW"/>
</dbReference>
<dbReference type="PROSITE" id="PS51679">
    <property type="entry name" value="SAM_MT_C5"/>
    <property type="match status" value="1"/>
</dbReference>
<dbReference type="SUPFAM" id="SSF53335">
    <property type="entry name" value="S-adenosyl-L-methionine-dependent methyltransferases"/>
    <property type="match status" value="1"/>
</dbReference>
<evidence type="ECO:0000256" key="11">
    <source>
        <dbReference type="SAM" id="MobiDB-lite"/>
    </source>
</evidence>
<dbReference type="InterPro" id="IPR001025">
    <property type="entry name" value="BAH_dom"/>
</dbReference>
<evidence type="ECO:0000256" key="8">
    <source>
        <dbReference type="PROSITE-ProRule" id="PRU01016"/>
    </source>
</evidence>
<dbReference type="InterPro" id="IPR018117">
    <property type="entry name" value="C5_DNA_meth_AS"/>
</dbReference>
<dbReference type="InterPro" id="IPR043151">
    <property type="entry name" value="BAH_sf"/>
</dbReference>
<feature type="compositionally biased region" description="Pro residues" evidence="11">
    <location>
        <begin position="65"/>
        <end position="76"/>
    </location>
</feature>
<dbReference type="Pfam" id="PF01426">
    <property type="entry name" value="BAH"/>
    <property type="match status" value="1"/>
</dbReference>
<dbReference type="InterPro" id="IPR022702">
    <property type="entry name" value="Cytosine_MeTrfase1_RFD"/>
</dbReference>
<feature type="domain" description="BAH" evidence="12">
    <location>
        <begin position="498"/>
        <end position="630"/>
    </location>
</feature>
<feature type="compositionally biased region" description="Basic and acidic residues" evidence="11">
    <location>
        <begin position="235"/>
        <end position="247"/>
    </location>
</feature>
<dbReference type="EMBL" id="CACVBS010000112">
    <property type="protein sequence ID" value="CAA7271617.1"/>
    <property type="molecule type" value="Genomic_DNA"/>
</dbReference>
<evidence type="ECO:0000256" key="1">
    <source>
        <dbReference type="ARBA" id="ARBA00004123"/>
    </source>
</evidence>
<name>A0A8S0X2E5_CYCAE</name>
<dbReference type="NCBIfam" id="TIGR00675">
    <property type="entry name" value="dcm"/>
    <property type="match status" value="1"/>
</dbReference>
<keyword evidence="2 8" id="KW-0489">Methyltransferase</keyword>
<dbReference type="Pfam" id="PF12047">
    <property type="entry name" value="DNMT1-RFD"/>
    <property type="match status" value="1"/>
</dbReference>
<dbReference type="PANTHER" id="PTHR10629">
    <property type="entry name" value="CYTOSINE-SPECIFIC METHYLTRANSFERASE"/>
    <property type="match status" value="1"/>
</dbReference>
<comment type="caution">
    <text evidence="13">The sequence shown here is derived from an EMBL/GenBank/DDBJ whole genome shotgun (WGS) entry which is preliminary data.</text>
</comment>
<evidence type="ECO:0000313" key="13">
    <source>
        <dbReference type="EMBL" id="CAA7271617.1"/>
    </source>
</evidence>
<dbReference type="GO" id="GO:0003682">
    <property type="term" value="F:chromatin binding"/>
    <property type="evidence" value="ECO:0007669"/>
    <property type="project" value="InterPro"/>
</dbReference>
<keyword evidence="5" id="KW-0677">Repeat</keyword>
<evidence type="ECO:0000256" key="5">
    <source>
        <dbReference type="ARBA" id="ARBA00022737"/>
    </source>
</evidence>
<dbReference type="InterPro" id="IPR029063">
    <property type="entry name" value="SAM-dependent_MTases_sf"/>
</dbReference>
<dbReference type="PROSITE" id="PS51038">
    <property type="entry name" value="BAH"/>
    <property type="match status" value="1"/>
</dbReference>
<keyword evidence="14" id="KW-1185">Reference proteome</keyword>
<dbReference type="AlphaFoldDB" id="A0A8S0X2E5"/>
<evidence type="ECO:0000256" key="4">
    <source>
        <dbReference type="ARBA" id="ARBA00022691"/>
    </source>
</evidence>
<evidence type="ECO:0000256" key="9">
    <source>
        <dbReference type="RuleBase" id="RU000416"/>
    </source>
</evidence>
<evidence type="ECO:0000256" key="6">
    <source>
        <dbReference type="ARBA" id="ARBA00023125"/>
    </source>
</evidence>
<organism evidence="13 14">
    <name type="scientific">Cyclocybe aegerita</name>
    <name type="common">Black poplar mushroom</name>
    <name type="synonym">Agrocybe aegerita</name>
    <dbReference type="NCBI Taxonomy" id="1973307"/>
    <lineage>
        <taxon>Eukaryota</taxon>
        <taxon>Fungi</taxon>
        <taxon>Dikarya</taxon>
        <taxon>Basidiomycota</taxon>
        <taxon>Agaricomycotina</taxon>
        <taxon>Agaricomycetes</taxon>
        <taxon>Agaricomycetidae</taxon>
        <taxon>Agaricales</taxon>
        <taxon>Agaricineae</taxon>
        <taxon>Bolbitiaceae</taxon>
        <taxon>Cyclocybe</taxon>
    </lineage>
</organism>
<dbReference type="GO" id="GO:0003886">
    <property type="term" value="F:DNA (cytosine-5-)-methyltransferase activity"/>
    <property type="evidence" value="ECO:0007669"/>
    <property type="project" value="UniProtKB-EC"/>
</dbReference>
<accession>A0A8S0X2E5</accession>
<feature type="region of interest" description="Disordered" evidence="11">
    <location>
        <begin position="227"/>
        <end position="247"/>
    </location>
</feature>
<comment type="catalytic activity">
    <reaction evidence="10">
        <text>a 2'-deoxycytidine in DNA + S-adenosyl-L-methionine = a 5-methyl-2'-deoxycytidine in DNA + S-adenosyl-L-homocysteine + H(+)</text>
        <dbReference type="Rhea" id="RHEA:13681"/>
        <dbReference type="Rhea" id="RHEA-COMP:11369"/>
        <dbReference type="Rhea" id="RHEA-COMP:11370"/>
        <dbReference type="ChEBI" id="CHEBI:15378"/>
        <dbReference type="ChEBI" id="CHEBI:57856"/>
        <dbReference type="ChEBI" id="CHEBI:59789"/>
        <dbReference type="ChEBI" id="CHEBI:85452"/>
        <dbReference type="ChEBI" id="CHEBI:85454"/>
        <dbReference type="EC" id="2.1.1.37"/>
    </reaction>
</comment>
<protein>
    <recommendedName>
        <fullName evidence="10">Cytosine-specific methyltransferase</fullName>
        <ecNumber evidence="10">2.1.1.37</ecNumber>
    </recommendedName>
</protein>
<keyword evidence="3 8" id="KW-0808">Transferase</keyword>
<dbReference type="PANTHER" id="PTHR10629:SF52">
    <property type="entry name" value="DNA (CYTOSINE-5)-METHYLTRANSFERASE 1"/>
    <property type="match status" value="1"/>
</dbReference>
<dbReference type="EC" id="2.1.1.37" evidence="10"/>
<dbReference type="SMART" id="SM00439">
    <property type="entry name" value="BAH"/>
    <property type="match status" value="2"/>
</dbReference>
<reference evidence="13 14" key="1">
    <citation type="submission" date="2020-01" db="EMBL/GenBank/DDBJ databases">
        <authorList>
            <person name="Gupta K D."/>
        </authorList>
    </citation>
    <scope>NUCLEOTIDE SEQUENCE [LARGE SCALE GENOMIC DNA]</scope>
</reference>
<dbReference type="GO" id="GO:0044027">
    <property type="term" value="P:negative regulation of gene expression via chromosomal CpG island methylation"/>
    <property type="evidence" value="ECO:0007669"/>
    <property type="project" value="TreeGrafter"/>
</dbReference>
<evidence type="ECO:0000256" key="7">
    <source>
        <dbReference type="ARBA" id="ARBA00023242"/>
    </source>
</evidence>
<feature type="region of interest" description="Disordered" evidence="11">
    <location>
        <begin position="395"/>
        <end position="419"/>
    </location>
</feature>
<dbReference type="Gene3D" id="3.40.50.150">
    <property type="entry name" value="Vaccinia Virus protein VP39"/>
    <property type="match status" value="1"/>
</dbReference>
<evidence type="ECO:0000313" key="14">
    <source>
        <dbReference type="Proteomes" id="UP000467700"/>
    </source>
</evidence>
<keyword evidence="7" id="KW-0539">Nucleus</keyword>
<comment type="similarity">
    <text evidence="8 9">Belongs to the class I-like SAM-binding methyltransferase superfamily. C5-methyltransferase family.</text>
</comment>
<dbReference type="OrthoDB" id="5376140at2759"/>
<evidence type="ECO:0000259" key="12">
    <source>
        <dbReference type="PROSITE" id="PS51038"/>
    </source>
</evidence>
<dbReference type="Gene3D" id="2.30.30.490">
    <property type="match status" value="2"/>
</dbReference>
<evidence type="ECO:0000256" key="3">
    <source>
        <dbReference type="ARBA" id="ARBA00022679"/>
    </source>
</evidence>
<feature type="compositionally biased region" description="Low complexity" evidence="11">
    <location>
        <begin position="50"/>
        <end position="64"/>
    </location>
</feature>
<feature type="compositionally biased region" description="Basic and acidic residues" evidence="11">
    <location>
        <begin position="408"/>
        <end position="419"/>
    </location>
</feature>
<evidence type="ECO:0000256" key="10">
    <source>
        <dbReference type="RuleBase" id="RU000417"/>
    </source>
</evidence>
<dbReference type="PRINTS" id="PR00105">
    <property type="entry name" value="C5METTRFRASE"/>
</dbReference>
<dbReference type="PROSITE" id="PS00094">
    <property type="entry name" value="C5_MTASE_1"/>
    <property type="match status" value="1"/>
</dbReference>
<evidence type="ECO:0000256" key="2">
    <source>
        <dbReference type="ARBA" id="ARBA00022603"/>
    </source>
</evidence>
<comment type="subcellular location">
    <subcellularLocation>
        <location evidence="1">Nucleus</location>
    </subcellularLocation>
</comment>
<dbReference type="Pfam" id="PF00145">
    <property type="entry name" value="DNA_methylase"/>
    <property type="match status" value="1"/>
</dbReference>
<keyword evidence="4 8" id="KW-0949">S-adenosyl-L-methionine</keyword>
<dbReference type="Proteomes" id="UP000467700">
    <property type="component" value="Unassembled WGS sequence"/>
</dbReference>
<feature type="region of interest" description="Disordered" evidence="11">
    <location>
        <begin position="50"/>
        <end position="85"/>
    </location>
</feature>
<dbReference type="InterPro" id="IPR001525">
    <property type="entry name" value="C5_MeTfrase"/>
</dbReference>
<dbReference type="GO" id="GO:0005634">
    <property type="term" value="C:nucleus"/>
    <property type="evidence" value="ECO:0007669"/>
    <property type="project" value="UniProtKB-SubCell"/>
</dbReference>
<keyword evidence="6" id="KW-0238">DNA-binding</keyword>
<dbReference type="GO" id="GO:0032259">
    <property type="term" value="P:methylation"/>
    <property type="evidence" value="ECO:0007669"/>
    <property type="project" value="UniProtKB-KW"/>
</dbReference>
<proteinExistence type="inferred from homology"/>
<dbReference type="InterPro" id="IPR050390">
    <property type="entry name" value="C5-Methyltransferase"/>
</dbReference>